<dbReference type="EMBL" id="DVMJ01000095">
    <property type="protein sequence ID" value="HIU14534.1"/>
    <property type="molecule type" value="Genomic_DNA"/>
</dbReference>
<keyword evidence="10 11" id="KW-0472">Membrane</keyword>
<gene>
    <name evidence="13" type="ORF">IAD15_10795</name>
</gene>
<comment type="similarity">
    <text evidence="3">Belongs to the peptidase M50B family.</text>
</comment>
<dbReference type="PANTHER" id="PTHR42837">
    <property type="entry name" value="REGULATOR OF SIGMA-E PROTEASE RSEP"/>
    <property type="match status" value="1"/>
</dbReference>
<keyword evidence="5 11" id="KW-0812">Transmembrane</keyword>
<dbReference type="SUPFAM" id="SSF50156">
    <property type="entry name" value="PDZ domain-like"/>
    <property type="match status" value="1"/>
</dbReference>
<sequence>MQTIINLIVFILVLGVIILIHELGHFIAAKAFGVYCSEFSIGMGPSLWHSQKGETAYHIRALPIGGYVAMAGEVDQEENEEMKDVPFERTIKGIKTWKQVVVMSAGVFMNFVLAIVLLIGVYTFSASVSTNENIIGNVLEEGVAYQAGIEVGDEITQMTFPANGETFSISSMSDITAALRVENNHVEAAETEIEIGLMRDGAPQTVTLVALYDESREAFYLGIQPTARSLTLTESISYTFQDVAEMSTLIFQTLGRLITDSRNTISQLSGPAGIYQVTSQVTSQGDIATLIALVATLSINVGIFNLMPIPGLDGSQILFALVEKALGRPIPTRLRYYLQLAGLVLVFGLMIVVTIQDFSRIF</sequence>
<evidence type="ECO:0000256" key="2">
    <source>
        <dbReference type="ARBA" id="ARBA00004141"/>
    </source>
</evidence>
<feature type="transmembrane region" description="Helical" evidence="11">
    <location>
        <begin position="287"/>
        <end position="307"/>
    </location>
</feature>
<feature type="transmembrane region" description="Helical" evidence="11">
    <location>
        <begin position="336"/>
        <end position="355"/>
    </location>
</feature>
<evidence type="ECO:0000256" key="6">
    <source>
        <dbReference type="ARBA" id="ARBA00022801"/>
    </source>
</evidence>
<keyword evidence="9" id="KW-0482">Metalloprotease</keyword>
<comment type="subcellular location">
    <subcellularLocation>
        <location evidence="2">Membrane</location>
        <topology evidence="2">Multi-pass membrane protein</topology>
    </subcellularLocation>
</comment>
<evidence type="ECO:0000256" key="8">
    <source>
        <dbReference type="ARBA" id="ARBA00022989"/>
    </source>
</evidence>
<dbReference type="PANTHER" id="PTHR42837:SF2">
    <property type="entry name" value="MEMBRANE METALLOPROTEASE ARASP2, CHLOROPLASTIC-RELATED"/>
    <property type="match status" value="1"/>
</dbReference>
<evidence type="ECO:0000259" key="12">
    <source>
        <dbReference type="Pfam" id="PF02163"/>
    </source>
</evidence>
<dbReference type="InterPro" id="IPR008915">
    <property type="entry name" value="Peptidase_M50"/>
</dbReference>
<dbReference type="Proteomes" id="UP000824175">
    <property type="component" value="Unassembled WGS sequence"/>
</dbReference>
<dbReference type="Pfam" id="PF02163">
    <property type="entry name" value="Peptidase_M50"/>
    <property type="match status" value="1"/>
</dbReference>
<reference evidence="13" key="1">
    <citation type="submission" date="2020-10" db="EMBL/GenBank/DDBJ databases">
        <authorList>
            <person name="Gilroy R."/>
        </authorList>
    </citation>
    <scope>NUCLEOTIDE SEQUENCE</scope>
    <source>
        <strain evidence="13">CHK195-11698</strain>
    </source>
</reference>
<evidence type="ECO:0000256" key="1">
    <source>
        <dbReference type="ARBA" id="ARBA00001947"/>
    </source>
</evidence>
<dbReference type="Gene3D" id="2.30.42.10">
    <property type="match status" value="1"/>
</dbReference>
<dbReference type="InterPro" id="IPR004387">
    <property type="entry name" value="Pept_M50_Zn"/>
</dbReference>
<proteinExistence type="inferred from homology"/>
<evidence type="ECO:0000256" key="10">
    <source>
        <dbReference type="ARBA" id="ARBA00023136"/>
    </source>
</evidence>
<feature type="transmembrane region" description="Helical" evidence="11">
    <location>
        <begin position="7"/>
        <end position="28"/>
    </location>
</feature>
<dbReference type="GO" id="GO:0006508">
    <property type="term" value="P:proteolysis"/>
    <property type="evidence" value="ECO:0007669"/>
    <property type="project" value="UniProtKB-KW"/>
</dbReference>
<name>A0A9D1HS81_9FIRM</name>
<accession>A0A9D1HS81</accession>
<protein>
    <submittedName>
        <fullName evidence="13">Site-2 protease family protein</fullName>
    </submittedName>
</protein>
<evidence type="ECO:0000256" key="4">
    <source>
        <dbReference type="ARBA" id="ARBA00022670"/>
    </source>
</evidence>
<reference evidence="13" key="2">
    <citation type="journal article" date="2021" name="PeerJ">
        <title>Extensive microbial diversity within the chicken gut microbiome revealed by metagenomics and culture.</title>
        <authorList>
            <person name="Gilroy R."/>
            <person name="Ravi A."/>
            <person name="Getino M."/>
            <person name="Pursley I."/>
            <person name="Horton D.L."/>
            <person name="Alikhan N.F."/>
            <person name="Baker D."/>
            <person name="Gharbi K."/>
            <person name="Hall N."/>
            <person name="Watson M."/>
            <person name="Adriaenssens E.M."/>
            <person name="Foster-Nyarko E."/>
            <person name="Jarju S."/>
            <person name="Secka A."/>
            <person name="Antonio M."/>
            <person name="Oren A."/>
            <person name="Chaudhuri R.R."/>
            <person name="La Ragione R."/>
            <person name="Hildebrand F."/>
            <person name="Pallen M.J."/>
        </authorList>
    </citation>
    <scope>NUCLEOTIDE SEQUENCE</scope>
    <source>
        <strain evidence="13">CHK195-11698</strain>
    </source>
</reference>
<keyword evidence="6" id="KW-0378">Hydrolase</keyword>
<evidence type="ECO:0000313" key="14">
    <source>
        <dbReference type="Proteomes" id="UP000824175"/>
    </source>
</evidence>
<keyword evidence="4 13" id="KW-0645">Protease</keyword>
<dbReference type="AlphaFoldDB" id="A0A9D1HS81"/>
<dbReference type="InterPro" id="IPR036034">
    <property type="entry name" value="PDZ_sf"/>
</dbReference>
<evidence type="ECO:0000313" key="13">
    <source>
        <dbReference type="EMBL" id="HIU14534.1"/>
    </source>
</evidence>
<keyword evidence="8 11" id="KW-1133">Transmembrane helix</keyword>
<feature type="transmembrane region" description="Helical" evidence="11">
    <location>
        <begin position="100"/>
        <end position="124"/>
    </location>
</feature>
<evidence type="ECO:0000256" key="5">
    <source>
        <dbReference type="ARBA" id="ARBA00022692"/>
    </source>
</evidence>
<evidence type="ECO:0000256" key="11">
    <source>
        <dbReference type="SAM" id="Phobius"/>
    </source>
</evidence>
<evidence type="ECO:0000256" key="7">
    <source>
        <dbReference type="ARBA" id="ARBA00022833"/>
    </source>
</evidence>
<evidence type="ECO:0000256" key="9">
    <source>
        <dbReference type="ARBA" id="ARBA00023049"/>
    </source>
</evidence>
<dbReference type="GO" id="GO:0004222">
    <property type="term" value="F:metalloendopeptidase activity"/>
    <property type="evidence" value="ECO:0007669"/>
    <property type="project" value="InterPro"/>
</dbReference>
<organism evidence="13 14">
    <name type="scientific">Candidatus Fimiplasma intestinipullorum</name>
    <dbReference type="NCBI Taxonomy" id="2840825"/>
    <lineage>
        <taxon>Bacteria</taxon>
        <taxon>Bacillati</taxon>
        <taxon>Bacillota</taxon>
        <taxon>Clostridia</taxon>
        <taxon>Eubacteriales</taxon>
        <taxon>Candidatus Fimiplasma</taxon>
    </lineage>
</organism>
<evidence type="ECO:0000256" key="3">
    <source>
        <dbReference type="ARBA" id="ARBA00007931"/>
    </source>
</evidence>
<comment type="cofactor">
    <cofactor evidence="1">
        <name>Zn(2+)</name>
        <dbReference type="ChEBI" id="CHEBI:29105"/>
    </cofactor>
</comment>
<dbReference type="GO" id="GO:0016020">
    <property type="term" value="C:membrane"/>
    <property type="evidence" value="ECO:0007669"/>
    <property type="project" value="UniProtKB-SubCell"/>
</dbReference>
<comment type="caution">
    <text evidence="13">The sequence shown here is derived from an EMBL/GenBank/DDBJ whole genome shotgun (WGS) entry which is preliminary data.</text>
</comment>
<keyword evidence="7" id="KW-0862">Zinc</keyword>
<feature type="domain" description="Peptidase M50" evidence="12">
    <location>
        <begin position="10"/>
        <end position="348"/>
    </location>
</feature>
<dbReference type="CDD" id="cd06163">
    <property type="entry name" value="S2P-M50_PDZ_RseP-like"/>
    <property type="match status" value="1"/>
</dbReference>